<sequence length="174" mass="19579">MNKIKAILSGLLLLGAFATPAYAETTVGVVNFLRMMEEAPQAKAAQSKIESEFAPREQELLALQKEIRKLEDKLAKDGAVMSESQSNKLEREVLSKGREMKRSREEFRDDLNIRKNEVTSQLQRQMLEATRELAKEKGFDIILGQGVVYANKKSDITNMVLEKLIDDFKSGSGK</sequence>
<dbReference type="Gene3D" id="3.30.910.20">
    <property type="entry name" value="Skp domain"/>
    <property type="match status" value="1"/>
</dbReference>
<name>A0A3B0YG95_9ZZZZ</name>
<dbReference type="PANTHER" id="PTHR35089:SF1">
    <property type="entry name" value="CHAPERONE PROTEIN SKP"/>
    <property type="match status" value="1"/>
</dbReference>
<reference evidence="4" key="1">
    <citation type="submission" date="2018-06" db="EMBL/GenBank/DDBJ databases">
        <authorList>
            <person name="Zhirakovskaya E."/>
        </authorList>
    </citation>
    <scope>NUCLEOTIDE SEQUENCE</scope>
</reference>
<comment type="similarity">
    <text evidence="1">Belongs to the Skp family.</text>
</comment>
<accession>A0A3B0YG95</accession>
<feature type="compositionally biased region" description="Basic and acidic residues" evidence="3">
    <location>
        <begin position="88"/>
        <end position="101"/>
    </location>
</feature>
<proteinExistence type="inferred from homology"/>
<dbReference type="SUPFAM" id="SSF111384">
    <property type="entry name" value="OmpH-like"/>
    <property type="match status" value="1"/>
</dbReference>
<dbReference type="EMBL" id="UOFM01000102">
    <property type="protein sequence ID" value="VAW74667.1"/>
    <property type="molecule type" value="Genomic_DNA"/>
</dbReference>
<keyword evidence="2" id="KW-0732">Signal</keyword>
<dbReference type="InterPro" id="IPR024930">
    <property type="entry name" value="Skp_dom_sf"/>
</dbReference>
<evidence type="ECO:0000256" key="3">
    <source>
        <dbReference type="SAM" id="MobiDB-lite"/>
    </source>
</evidence>
<dbReference type="GO" id="GO:0051082">
    <property type="term" value="F:unfolded protein binding"/>
    <property type="evidence" value="ECO:0007669"/>
    <property type="project" value="InterPro"/>
</dbReference>
<evidence type="ECO:0000256" key="2">
    <source>
        <dbReference type="ARBA" id="ARBA00022729"/>
    </source>
</evidence>
<dbReference type="PIRSF" id="PIRSF002094">
    <property type="entry name" value="OMP26_Skp"/>
    <property type="match status" value="1"/>
</dbReference>
<dbReference type="AlphaFoldDB" id="A0A3B0YG95"/>
<dbReference type="GO" id="GO:0005829">
    <property type="term" value="C:cytosol"/>
    <property type="evidence" value="ECO:0007669"/>
    <property type="project" value="TreeGrafter"/>
</dbReference>
<dbReference type="GO" id="GO:0050821">
    <property type="term" value="P:protein stabilization"/>
    <property type="evidence" value="ECO:0007669"/>
    <property type="project" value="TreeGrafter"/>
</dbReference>
<dbReference type="PANTHER" id="PTHR35089">
    <property type="entry name" value="CHAPERONE PROTEIN SKP"/>
    <property type="match status" value="1"/>
</dbReference>
<evidence type="ECO:0008006" key="5">
    <source>
        <dbReference type="Google" id="ProtNLM"/>
    </source>
</evidence>
<dbReference type="InterPro" id="IPR005632">
    <property type="entry name" value="Chaperone_Skp"/>
</dbReference>
<gene>
    <name evidence="4" type="ORF">MNBD_GAMMA14-84</name>
</gene>
<protein>
    <recommendedName>
        <fullName evidence="5">Outer membrane protein H</fullName>
    </recommendedName>
</protein>
<feature type="region of interest" description="Disordered" evidence="3">
    <location>
        <begin position="78"/>
        <end position="101"/>
    </location>
</feature>
<organism evidence="4">
    <name type="scientific">hydrothermal vent metagenome</name>
    <dbReference type="NCBI Taxonomy" id="652676"/>
    <lineage>
        <taxon>unclassified sequences</taxon>
        <taxon>metagenomes</taxon>
        <taxon>ecological metagenomes</taxon>
    </lineage>
</organism>
<dbReference type="Pfam" id="PF03938">
    <property type="entry name" value="OmpH"/>
    <property type="match status" value="1"/>
</dbReference>
<evidence type="ECO:0000256" key="1">
    <source>
        <dbReference type="ARBA" id="ARBA00009091"/>
    </source>
</evidence>
<dbReference type="SMART" id="SM00935">
    <property type="entry name" value="OmpH"/>
    <property type="match status" value="1"/>
</dbReference>
<evidence type="ECO:0000313" key="4">
    <source>
        <dbReference type="EMBL" id="VAW74667.1"/>
    </source>
</evidence>